<feature type="transmembrane region" description="Helical" evidence="1">
    <location>
        <begin position="145"/>
        <end position="169"/>
    </location>
</feature>
<protein>
    <submittedName>
        <fullName evidence="2">Uncharacterized protein</fullName>
    </submittedName>
</protein>
<feature type="transmembrane region" description="Helical" evidence="1">
    <location>
        <begin position="181"/>
        <end position="201"/>
    </location>
</feature>
<gene>
    <name evidence="2" type="ORF">B0H67DRAFT_645814</name>
</gene>
<dbReference type="EMBL" id="JAUKUA010000004">
    <property type="protein sequence ID" value="KAK0716159.1"/>
    <property type="molecule type" value="Genomic_DNA"/>
</dbReference>
<evidence type="ECO:0000313" key="2">
    <source>
        <dbReference type="EMBL" id="KAK0716159.1"/>
    </source>
</evidence>
<evidence type="ECO:0000313" key="3">
    <source>
        <dbReference type="Proteomes" id="UP001172102"/>
    </source>
</evidence>
<sequence>MPTGPQLKILKTSIAVAHTLIDASLARPSKAAMGFTFLAVLSVCVIYFVRIYNVVGAGALTNTITSPPPKTSTSSVWLATSIAVATAILSPIVSQAATLFGHRWFLIMLTALGAAGSITIARAYGVQPLLHAVSSEVVPRRYRSWGQAADLIANALGGITALLVSGGFVRAADVAHDGWRNVWNVGTGSYGFAALSCALLYRPPPREEGGESVPLVGSAHVGQLSTLPELIAITPGLVIGVRSLWVDNALFTGAMSHVGDNIAAAILPLGLPPSSLGPFIEALTSHANESLFKIPGATPQVVGAGADTALLATISTGFKHFAVFIEDPSKEFNMHIDAPLEKEENLYSSRV</sequence>
<accession>A0AA40AHY0</accession>
<name>A0AA40AHY0_9PEZI</name>
<keyword evidence="1" id="KW-0812">Transmembrane</keyword>
<dbReference type="InterPro" id="IPR036259">
    <property type="entry name" value="MFS_trans_sf"/>
</dbReference>
<feature type="transmembrane region" description="Helical" evidence="1">
    <location>
        <begin position="105"/>
        <end position="125"/>
    </location>
</feature>
<feature type="transmembrane region" description="Helical" evidence="1">
    <location>
        <begin position="35"/>
        <end position="55"/>
    </location>
</feature>
<keyword evidence="1" id="KW-1133">Transmembrane helix</keyword>
<dbReference type="Gene3D" id="1.20.1250.20">
    <property type="entry name" value="MFS general substrate transporter like domains"/>
    <property type="match status" value="1"/>
</dbReference>
<keyword evidence="1" id="KW-0472">Membrane</keyword>
<organism evidence="2 3">
    <name type="scientific">Lasiosphaeris hirsuta</name>
    <dbReference type="NCBI Taxonomy" id="260670"/>
    <lineage>
        <taxon>Eukaryota</taxon>
        <taxon>Fungi</taxon>
        <taxon>Dikarya</taxon>
        <taxon>Ascomycota</taxon>
        <taxon>Pezizomycotina</taxon>
        <taxon>Sordariomycetes</taxon>
        <taxon>Sordariomycetidae</taxon>
        <taxon>Sordariales</taxon>
        <taxon>Lasiosphaeriaceae</taxon>
        <taxon>Lasiosphaeris</taxon>
    </lineage>
</organism>
<dbReference type="SUPFAM" id="SSF103473">
    <property type="entry name" value="MFS general substrate transporter"/>
    <property type="match status" value="1"/>
</dbReference>
<comment type="caution">
    <text evidence="2">The sequence shown here is derived from an EMBL/GenBank/DDBJ whole genome shotgun (WGS) entry which is preliminary data.</text>
</comment>
<proteinExistence type="predicted"/>
<dbReference type="AlphaFoldDB" id="A0AA40AHY0"/>
<dbReference type="Proteomes" id="UP001172102">
    <property type="component" value="Unassembled WGS sequence"/>
</dbReference>
<evidence type="ECO:0000256" key="1">
    <source>
        <dbReference type="SAM" id="Phobius"/>
    </source>
</evidence>
<feature type="transmembrane region" description="Helical" evidence="1">
    <location>
        <begin position="75"/>
        <end position="93"/>
    </location>
</feature>
<keyword evidence="3" id="KW-1185">Reference proteome</keyword>
<reference evidence="2" key="1">
    <citation type="submission" date="2023-06" db="EMBL/GenBank/DDBJ databases">
        <title>Genome-scale phylogeny and comparative genomics of the fungal order Sordariales.</title>
        <authorList>
            <consortium name="Lawrence Berkeley National Laboratory"/>
            <person name="Hensen N."/>
            <person name="Bonometti L."/>
            <person name="Westerberg I."/>
            <person name="Brannstrom I.O."/>
            <person name="Guillou S."/>
            <person name="Cros-Aarteil S."/>
            <person name="Calhoun S."/>
            <person name="Haridas S."/>
            <person name="Kuo A."/>
            <person name="Mondo S."/>
            <person name="Pangilinan J."/>
            <person name="Riley R."/>
            <person name="Labutti K."/>
            <person name="Andreopoulos B."/>
            <person name="Lipzen A."/>
            <person name="Chen C."/>
            <person name="Yanf M."/>
            <person name="Daum C."/>
            <person name="Ng V."/>
            <person name="Clum A."/>
            <person name="Steindorff A."/>
            <person name="Ohm R."/>
            <person name="Martin F."/>
            <person name="Silar P."/>
            <person name="Natvig D."/>
            <person name="Lalanne C."/>
            <person name="Gautier V."/>
            <person name="Ament-Velasquez S.L."/>
            <person name="Kruys A."/>
            <person name="Hutchinson M.I."/>
            <person name="Powell A.J."/>
            <person name="Barry K."/>
            <person name="Miller A.N."/>
            <person name="Grigoriev I.V."/>
            <person name="Debuchy R."/>
            <person name="Gladieux P."/>
            <person name="Thoren M.H."/>
            <person name="Johannesson H."/>
        </authorList>
    </citation>
    <scope>NUCLEOTIDE SEQUENCE</scope>
    <source>
        <strain evidence="2">SMH4607-1</strain>
    </source>
</reference>